<evidence type="ECO:0008006" key="14">
    <source>
        <dbReference type="Google" id="ProtNLM"/>
    </source>
</evidence>
<keyword evidence="5" id="KW-0229">DNA integration</keyword>
<comment type="caution">
    <text evidence="12">The sequence shown here is derived from an EMBL/GenBank/DDBJ whole genome shotgun (WGS) entry which is preliminary data.</text>
</comment>
<dbReference type="Pfam" id="PF00589">
    <property type="entry name" value="Phage_integrase"/>
    <property type="match status" value="1"/>
</dbReference>
<dbReference type="InterPro" id="IPR044068">
    <property type="entry name" value="CB"/>
</dbReference>
<dbReference type="InterPro" id="IPR050090">
    <property type="entry name" value="Tyrosine_recombinase_XerCD"/>
</dbReference>
<keyword evidence="8" id="KW-0131">Cell cycle</keyword>
<feature type="domain" description="Tyr recombinase" evidence="10">
    <location>
        <begin position="135"/>
        <end position="322"/>
    </location>
</feature>
<dbReference type="AlphaFoldDB" id="A0A1F7GZJ5"/>
<evidence type="ECO:0000256" key="1">
    <source>
        <dbReference type="ARBA" id="ARBA00004496"/>
    </source>
</evidence>
<dbReference type="Gene3D" id="1.10.150.130">
    <property type="match status" value="1"/>
</dbReference>
<evidence type="ECO:0000313" key="12">
    <source>
        <dbReference type="EMBL" id="OGK24203.1"/>
    </source>
</evidence>
<evidence type="ECO:0000313" key="13">
    <source>
        <dbReference type="Proteomes" id="UP000177913"/>
    </source>
</evidence>
<dbReference type="CDD" id="cd00798">
    <property type="entry name" value="INT_XerDC_C"/>
    <property type="match status" value="1"/>
</dbReference>
<dbReference type="InterPro" id="IPR011010">
    <property type="entry name" value="DNA_brk_join_enz"/>
</dbReference>
<dbReference type="EMBL" id="MFZO01000037">
    <property type="protein sequence ID" value="OGK24203.1"/>
    <property type="molecule type" value="Genomic_DNA"/>
</dbReference>
<proteinExistence type="predicted"/>
<sequence>MGIKDAVLRFLEYCELDRNLSLKTVRMYGYYLLFFQSWLLRSRKLTSEVFPSLRSSSTSEVPKDDFDVEKIDDDIIRNFRLYLSHQYRNKFKGELKRQTQNYFLVALRSFFRYLIKQKINTLSPEMIELGKQRDRNIKFLLPDELERLFKAIETKEILGIRDKAILEVLFSTGLRVSELVALNREQVNIDSGEFGVIGKGGRARVVFLSKRAKEWLNKYLRMRNDPNRALFIRYSGPKSDTLTDENKRLSARSIERLIDKYRKKAGILFRIGPHVLRHSYATDLLEHGADIRSVQEMLGHKNISTTQIYTHVTDTRLKEIHEKYHSGNR</sequence>
<organism evidence="12 13">
    <name type="scientific">Candidatus Roizmanbacteria bacterium RIFCSPHIGHO2_02_FULL_38_11</name>
    <dbReference type="NCBI Taxonomy" id="1802039"/>
    <lineage>
        <taxon>Bacteria</taxon>
        <taxon>Candidatus Roizmaniibacteriota</taxon>
    </lineage>
</organism>
<evidence type="ECO:0000259" key="10">
    <source>
        <dbReference type="PROSITE" id="PS51898"/>
    </source>
</evidence>
<reference evidence="12 13" key="1">
    <citation type="journal article" date="2016" name="Nat. Commun.">
        <title>Thousands of microbial genomes shed light on interconnected biogeochemical processes in an aquifer system.</title>
        <authorList>
            <person name="Anantharaman K."/>
            <person name="Brown C.T."/>
            <person name="Hug L.A."/>
            <person name="Sharon I."/>
            <person name="Castelle C.J."/>
            <person name="Probst A.J."/>
            <person name="Thomas B.C."/>
            <person name="Singh A."/>
            <person name="Wilkins M.J."/>
            <person name="Karaoz U."/>
            <person name="Brodie E.L."/>
            <person name="Williams K.H."/>
            <person name="Hubbard S.S."/>
            <person name="Banfield J.F."/>
        </authorList>
    </citation>
    <scope>NUCLEOTIDE SEQUENCE [LARGE SCALE GENOMIC DNA]</scope>
</reference>
<dbReference type="Gene3D" id="1.10.443.10">
    <property type="entry name" value="Intergrase catalytic core"/>
    <property type="match status" value="1"/>
</dbReference>
<evidence type="ECO:0000256" key="9">
    <source>
        <dbReference type="PROSITE-ProRule" id="PRU01248"/>
    </source>
</evidence>
<dbReference type="GO" id="GO:0005737">
    <property type="term" value="C:cytoplasm"/>
    <property type="evidence" value="ECO:0007669"/>
    <property type="project" value="UniProtKB-SubCell"/>
</dbReference>
<accession>A0A1F7GZJ5</accession>
<feature type="domain" description="Core-binding (CB)" evidence="11">
    <location>
        <begin position="1"/>
        <end position="115"/>
    </location>
</feature>
<dbReference type="GO" id="GO:0015074">
    <property type="term" value="P:DNA integration"/>
    <property type="evidence" value="ECO:0007669"/>
    <property type="project" value="UniProtKB-KW"/>
</dbReference>
<dbReference type="InterPro" id="IPR013762">
    <property type="entry name" value="Integrase-like_cat_sf"/>
</dbReference>
<evidence type="ECO:0000256" key="5">
    <source>
        <dbReference type="ARBA" id="ARBA00022908"/>
    </source>
</evidence>
<comment type="subcellular location">
    <subcellularLocation>
        <location evidence="1">Cytoplasm</location>
    </subcellularLocation>
</comment>
<dbReference type="PROSITE" id="PS51898">
    <property type="entry name" value="TYR_RECOMBINASE"/>
    <property type="match status" value="1"/>
</dbReference>
<evidence type="ECO:0000256" key="8">
    <source>
        <dbReference type="ARBA" id="ARBA00023306"/>
    </source>
</evidence>
<evidence type="ECO:0000256" key="4">
    <source>
        <dbReference type="ARBA" id="ARBA00022829"/>
    </source>
</evidence>
<dbReference type="PROSITE" id="PS51900">
    <property type="entry name" value="CB"/>
    <property type="match status" value="1"/>
</dbReference>
<gene>
    <name evidence="12" type="ORF">A3C25_05745</name>
</gene>
<dbReference type="InterPro" id="IPR010998">
    <property type="entry name" value="Integrase_recombinase_N"/>
</dbReference>
<keyword evidence="4" id="KW-0159">Chromosome partition</keyword>
<dbReference type="GO" id="GO:0006310">
    <property type="term" value="P:DNA recombination"/>
    <property type="evidence" value="ECO:0007669"/>
    <property type="project" value="UniProtKB-KW"/>
</dbReference>
<evidence type="ECO:0000256" key="3">
    <source>
        <dbReference type="ARBA" id="ARBA00022618"/>
    </source>
</evidence>
<dbReference type="PANTHER" id="PTHR30349">
    <property type="entry name" value="PHAGE INTEGRASE-RELATED"/>
    <property type="match status" value="1"/>
</dbReference>
<dbReference type="SUPFAM" id="SSF56349">
    <property type="entry name" value="DNA breaking-rejoining enzymes"/>
    <property type="match status" value="1"/>
</dbReference>
<dbReference type="Proteomes" id="UP000177913">
    <property type="component" value="Unassembled WGS sequence"/>
</dbReference>
<evidence type="ECO:0000256" key="2">
    <source>
        <dbReference type="ARBA" id="ARBA00022490"/>
    </source>
</evidence>
<keyword evidence="7" id="KW-0233">DNA recombination</keyword>
<evidence type="ECO:0000256" key="6">
    <source>
        <dbReference type="ARBA" id="ARBA00023125"/>
    </source>
</evidence>
<dbReference type="GO" id="GO:0003677">
    <property type="term" value="F:DNA binding"/>
    <property type="evidence" value="ECO:0007669"/>
    <property type="project" value="UniProtKB-UniRule"/>
</dbReference>
<protein>
    <recommendedName>
        <fullName evidence="14">Tyrosine recombinase XerC</fullName>
    </recommendedName>
</protein>
<name>A0A1F7GZJ5_9BACT</name>
<keyword evidence="2" id="KW-0963">Cytoplasm</keyword>
<dbReference type="GO" id="GO:0051301">
    <property type="term" value="P:cell division"/>
    <property type="evidence" value="ECO:0007669"/>
    <property type="project" value="UniProtKB-KW"/>
</dbReference>
<dbReference type="GO" id="GO:0007059">
    <property type="term" value="P:chromosome segregation"/>
    <property type="evidence" value="ECO:0007669"/>
    <property type="project" value="UniProtKB-KW"/>
</dbReference>
<keyword evidence="6 9" id="KW-0238">DNA-binding</keyword>
<evidence type="ECO:0000256" key="7">
    <source>
        <dbReference type="ARBA" id="ARBA00023172"/>
    </source>
</evidence>
<keyword evidence="3" id="KW-0132">Cell division</keyword>
<dbReference type="InterPro" id="IPR002104">
    <property type="entry name" value="Integrase_catalytic"/>
</dbReference>
<evidence type="ECO:0000259" key="11">
    <source>
        <dbReference type="PROSITE" id="PS51900"/>
    </source>
</evidence>
<dbReference type="PANTHER" id="PTHR30349:SF77">
    <property type="entry name" value="TYROSINE RECOMBINASE XERC"/>
    <property type="match status" value="1"/>
</dbReference>